<evidence type="ECO:0000259" key="2">
    <source>
        <dbReference type="Pfam" id="PF00078"/>
    </source>
</evidence>
<feature type="compositionally biased region" description="Basic and acidic residues" evidence="1">
    <location>
        <begin position="445"/>
        <end position="459"/>
    </location>
</feature>
<feature type="domain" description="Endonuclease/exonuclease/phosphatase" evidence="3">
    <location>
        <begin position="487"/>
        <end position="646"/>
    </location>
</feature>
<reference evidence="6 7" key="1">
    <citation type="submission" date="2019-07" db="EMBL/GenBank/DDBJ databases">
        <title>De Novo Assembly of kiwifruit Actinidia rufa.</title>
        <authorList>
            <person name="Sugita-Konishi S."/>
            <person name="Sato K."/>
            <person name="Mori E."/>
            <person name="Abe Y."/>
            <person name="Kisaki G."/>
            <person name="Hamano K."/>
            <person name="Suezawa K."/>
            <person name="Otani M."/>
            <person name="Fukuda T."/>
            <person name="Manabe T."/>
            <person name="Gomi K."/>
            <person name="Tabuchi M."/>
            <person name="Akimitsu K."/>
            <person name="Kataoka I."/>
        </authorList>
    </citation>
    <scope>NUCLEOTIDE SEQUENCE [LARGE SCALE GENOMIC DNA]</scope>
    <source>
        <strain evidence="7">cv. Fuchu</strain>
    </source>
</reference>
<dbReference type="InterPro" id="IPR005135">
    <property type="entry name" value="Endo/exonuclease/phosphatase"/>
</dbReference>
<dbReference type="OrthoDB" id="1112391at2759"/>
<evidence type="ECO:0000259" key="4">
    <source>
        <dbReference type="Pfam" id="PF13966"/>
    </source>
</evidence>
<evidence type="ECO:0000259" key="5">
    <source>
        <dbReference type="Pfam" id="PF14111"/>
    </source>
</evidence>
<evidence type="ECO:0000256" key="1">
    <source>
        <dbReference type="SAM" id="MobiDB-lite"/>
    </source>
</evidence>
<dbReference type="InterPro" id="IPR000477">
    <property type="entry name" value="RT_dom"/>
</dbReference>
<accession>A0A7J0GQJ0</accession>
<protein>
    <submittedName>
        <fullName evidence="6">GATA transcription factor 15</fullName>
    </submittedName>
</protein>
<proteinExistence type="predicted"/>
<feature type="domain" description="Reverse transcriptase" evidence="2">
    <location>
        <begin position="969"/>
        <end position="1092"/>
    </location>
</feature>
<dbReference type="CDD" id="cd01650">
    <property type="entry name" value="RT_nLTR_like"/>
    <property type="match status" value="1"/>
</dbReference>
<dbReference type="Gene3D" id="3.60.10.10">
    <property type="entry name" value="Endonuclease/exonuclease/phosphatase"/>
    <property type="match status" value="2"/>
</dbReference>
<evidence type="ECO:0000313" key="7">
    <source>
        <dbReference type="Proteomes" id="UP000585474"/>
    </source>
</evidence>
<evidence type="ECO:0000313" key="6">
    <source>
        <dbReference type="EMBL" id="GFZ13080.1"/>
    </source>
</evidence>
<dbReference type="PANTHER" id="PTHR33116:SF78">
    <property type="entry name" value="OS12G0587133 PROTEIN"/>
    <property type="match status" value="1"/>
</dbReference>
<dbReference type="PANTHER" id="PTHR33116">
    <property type="entry name" value="REVERSE TRANSCRIPTASE ZINC-BINDING DOMAIN-CONTAINING PROTEIN-RELATED-RELATED"/>
    <property type="match status" value="1"/>
</dbReference>
<organism evidence="6 7">
    <name type="scientific">Actinidia rufa</name>
    <dbReference type="NCBI Taxonomy" id="165716"/>
    <lineage>
        <taxon>Eukaryota</taxon>
        <taxon>Viridiplantae</taxon>
        <taxon>Streptophyta</taxon>
        <taxon>Embryophyta</taxon>
        <taxon>Tracheophyta</taxon>
        <taxon>Spermatophyta</taxon>
        <taxon>Magnoliopsida</taxon>
        <taxon>eudicotyledons</taxon>
        <taxon>Gunneridae</taxon>
        <taxon>Pentapetalae</taxon>
        <taxon>asterids</taxon>
        <taxon>Ericales</taxon>
        <taxon>Actinidiaceae</taxon>
        <taxon>Actinidia</taxon>
    </lineage>
</organism>
<gene>
    <name evidence="6" type="ORF">Acr_23g0014650</name>
</gene>
<sequence>MGGMKKRGKVGGRRNDDPQNSVNIKPFKPRENMTYIQVASSGSWPSMSCEVILPKGGLQDVVEVKLSSCTVIPFLRDRCLVGTLAAWTGAVPSAKEIENWCSSNWGIGSPVEVKDMNGPVYLIVLPSRAEARRICNRCWNFEGTKVDLICWEDRCGCYVDKNKPEAVWVRVFGIPVFLWSEELFRVLSDRCGGYITTAEETMSRNHVKWARICVSGSGTSIPVTVSIGMGSLMMGKEVVGGRYDSSAQRDRGANSRSIGATCAGKSNEFFENEQQRPRPQTICGLCSNKPGQRPNIHAVSDKTSEEKEKGSLTDVTQGESLFGMQYGGESEAERSNSTMDGRVTRTAWTIERAEEDLEGLSEDLDQGQGQGHESLPAMHTEEINWERDNLAIVSLDYNQIEPIVSASPGDEGFNKFLGISYGGLEDEAARLFARIEEQWKDRASTRGRRSREMGGEKVEVAAGPEGSRKLVQEGRKLILFHMKSKMLSWNTRGLNDPDKRKVVKGLLNRWKCSVVCLQETKLKVVNQAIVQSLWGGRWVAWECKRAEGLAGGRLGGLHGFGGGGDFNVVRHPSERTGRNRSSSAMKDFVDYIMEEELIDLPLEGACFTWSNGLVSSRLDRFLVSPKWEGDHLDVRQFCLPRIISDHKPMVLVVGGMHRGPAPFRFENMWLESISSSGQEAAIVEVGPEKVEHRDDNLPRPTPPPIGREVTVPIVVPPKILYGEVVPLVPRVETKVATLTEELQALESKVQSGELFDAERDLMAELQAEIGRLLMAEETSWRQKSRAIWLAAGDRNTTFFHRVANAHRRSNYIGKFRVDRILHEDQDALASDIVGFYEKLYKEPEQWRLKVDGLRLPSLSMEEVDSLVRPFGEEEVSEVVMQMRGDKVPGPDGFSIAFLQHCCLIGCIYKVLAKVLAGRMAKMMDRLISENQNAFVGGRQILDVSLVANECVDWRLRSTDPGVLCFFGGSRGLRQGDPLSPLLFIIVMDVLSRFISRVVSLGRLSGFKVGEGSQEVTVSHLMFADDTLILCKEDSREMACLRDILLCFQAVSSLNLIWRKASQVGDDSNLRNFFETLGCKCNSGSLPTSYLGLPLGSHFKSKDIWGAMVDRFEKRLVAWKRQYLSKGGKLTLIKSTLSCMPTYFLSLFTIPKSMASRLEKLMRDFLWNQSEKVSGFHLVAWKDLCLSKKRGGLGIRDLVLFNKALLGKWIWRFALKEDKMWCRVIKGNWGKTVKFPFGMTTGAIKCLFGIDVHPISQEVDRWWWKRQGKGKFLVSSFYHSLSGIGDPSFPWKGIWVSRVPSEVCFFGWAAARGAILTIDNLRRRRMVAIEWCYMCKRSAETSDHLLINCDYAREVWSLVFSIFGVQWVMPISIRELFACWDQESCRGSRQIAWRVAPLCFV</sequence>
<dbReference type="Pfam" id="PF14111">
    <property type="entry name" value="DUF4283"/>
    <property type="match status" value="1"/>
</dbReference>
<dbReference type="InterPro" id="IPR025558">
    <property type="entry name" value="DUF4283"/>
</dbReference>
<name>A0A7J0GQJ0_9ERIC</name>
<feature type="region of interest" description="Disordered" evidence="1">
    <location>
        <begin position="445"/>
        <end position="464"/>
    </location>
</feature>
<dbReference type="SUPFAM" id="SSF56219">
    <property type="entry name" value="DNase I-like"/>
    <property type="match status" value="2"/>
</dbReference>
<dbReference type="Pfam" id="PF00078">
    <property type="entry name" value="RVT_1"/>
    <property type="match status" value="1"/>
</dbReference>
<feature type="domain" description="Reverse transcriptase zinc-binding" evidence="4">
    <location>
        <begin position="1271"/>
        <end position="1355"/>
    </location>
</feature>
<feature type="compositionally biased region" description="Basic residues" evidence="1">
    <location>
        <begin position="1"/>
        <end position="12"/>
    </location>
</feature>
<keyword evidence="7" id="KW-1185">Reference proteome</keyword>
<dbReference type="InterPro" id="IPR026960">
    <property type="entry name" value="RVT-Znf"/>
</dbReference>
<dbReference type="Proteomes" id="UP000585474">
    <property type="component" value="Unassembled WGS sequence"/>
</dbReference>
<dbReference type="InterPro" id="IPR036691">
    <property type="entry name" value="Endo/exonu/phosph_ase_sf"/>
</dbReference>
<dbReference type="Pfam" id="PF13966">
    <property type="entry name" value="zf-RVT"/>
    <property type="match status" value="1"/>
</dbReference>
<dbReference type="Pfam" id="PF03372">
    <property type="entry name" value="Exo_endo_phos"/>
    <property type="match status" value="1"/>
</dbReference>
<evidence type="ECO:0000259" key="3">
    <source>
        <dbReference type="Pfam" id="PF03372"/>
    </source>
</evidence>
<comment type="caution">
    <text evidence="6">The sequence shown here is derived from an EMBL/GenBank/DDBJ whole genome shotgun (WGS) entry which is preliminary data.</text>
</comment>
<feature type="domain" description="DUF4283" evidence="5">
    <location>
        <begin position="78"/>
        <end position="157"/>
    </location>
</feature>
<dbReference type="EMBL" id="BJWL01000023">
    <property type="protein sequence ID" value="GFZ13080.1"/>
    <property type="molecule type" value="Genomic_DNA"/>
</dbReference>
<feature type="region of interest" description="Disordered" evidence="1">
    <location>
        <begin position="1"/>
        <end position="26"/>
    </location>
</feature>
<dbReference type="GO" id="GO:0003824">
    <property type="term" value="F:catalytic activity"/>
    <property type="evidence" value="ECO:0007669"/>
    <property type="project" value="InterPro"/>
</dbReference>